<evidence type="ECO:0000313" key="1">
    <source>
        <dbReference type="EMBL" id="JAE28416.1"/>
    </source>
</evidence>
<sequence>MFWCTCSCSVRFVQVLVPSEANDASEPDSSHSNVTGEDTSATPRRLIYVTSLVWSEDGSVAFSWLPMTY</sequence>
<proteinExistence type="predicted"/>
<name>A0A0A9H0Q8_ARUDO</name>
<dbReference type="EMBL" id="GBRH01169480">
    <property type="protein sequence ID" value="JAE28416.1"/>
    <property type="molecule type" value="Transcribed_RNA"/>
</dbReference>
<protein>
    <submittedName>
        <fullName evidence="1">Uncharacterized protein</fullName>
    </submittedName>
</protein>
<reference evidence="1" key="2">
    <citation type="journal article" date="2015" name="Data Brief">
        <title>Shoot transcriptome of the giant reed, Arundo donax.</title>
        <authorList>
            <person name="Barrero R.A."/>
            <person name="Guerrero F.D."/>
            <person name="Moolhuijzen P."/>
            <person name="Goolsby J.A."/>
            <person name="Tidwell J."/>
            <person name="Bellgard S.E."/>
            <person name="Bellgard M.I."/>
        </authorList>
    </citation>
    <scope>NUCLEOTIDE SEQUENCE</scope>
    <source>
        <tissue evidence="1">Shoot tissue taken approximately 20 cm above the soil surface</tissue>
    </source>
</reference>
<organism evidence="1">
    <name type="scientific">Arundo donax</name>
    <name type="common">Giant reed</name>
    <name type="synonym">Donax arundinaceus</name>
    <dbReference type="NCBI Taxonomy" id="35708"/>
    <lineage>
        <taxon>Eukaryota</taxon>
        <taxon>Viridiplantae</taxon>
        <taxon>Streptophyta</taxon>
        <taxon>Embryophyta</taxon>
        <taxon>Tracheophyta</taxon>
        <taxon>Spermatophyta</taxon>
        <taxon>Magnoliopsida</taxon>
        <taxon>Liliopsida</taxon>
        <taxon>Poales</taxon>
        <taxon>Poaceae</taxon>
        <taxon>PACMAD clade</taxon>
        <taxon>Arundinoideae</taxon>
        <taxon>Arundineae</taxon>
        <taxon>Arundo</taxon>
    </lineage>
</organism>
<accession>A0A0A9H0Q8</accession>
<reference evidence="1" key="1">
    <citation type="submission" date="2014-09" db="EMBL/GenBank/DDBJ databases">
        <authorList>
            <person name="Magalhaes I.L.F."/>
            <person name="Oliveira U."/>
            <person name="Santos F.R."/>
            <person name="Vidigal T.H.D.A."/>
            <person name="Brescovit A.D."/>
            <person name="Santos A.J."/>
        </authorList>
    </citation>
    <scope>NUCLEOTIDE SEQUENCE</scope>
    <source>
        <tissue evidence="1">Shoot tissue taken approximately 20 cm above the soil surface</tissue>
    </source>
</reference>
<dbReference type="AlphaFoldDB" id="A0A0A9H0Q8"/>